<accession>A0A915KB64</accession>
<name>A0A915KB64_ROMCU</name>
<evidence type="ECO:0000313" key="1">
    <source>
        <dbReference type="Proteomes" id="UP000887565"/>
    </source>
</evidence>
<dbReference type="AlphaFoldDB" id="A0A915KB64"/>
<reference evidence="2" key="1">
    <citation type="submission" date="2022-11" db="UniProtKB">
        <authorList>
            <consortium name="WormBaseParasite"/>
        </authorList>
    </citation>
    <scope>IDENTIFICATION</scope>
</reference>
<sequence length="161" mass="17765">VHSIAIDVKGQAKKTRQSVNNGKGISAEALLLGTMTLLIGTKTLLTVATALLTSVEVTSWLLQKEKKLGAMLHEGTTLPGCPEQWDKVLELPISIFNTQMTSELPRQRSKTPEEMSFPPMGGLHRASSLPRTLQFCGVPALRYWRAKTLQSRLSVQFARHD</sequence>
<keyword evidence="1" id="KW-1185">Reference proteome</keyword>
<evidence type="ECO:0000313" key="2">
    <source>
        <dbReference type="WBParaSite" id="nRc.2.0.1.t35947-RA"/>
    </source>
</evidence>
<protein>
    <submittedName>
        <fullName evidence="2">Uncharacterized protein</fullName>
    </submittedName>
</protein>
<organism evidence="1 2">
    <name type="scientific">Romanomermis culicivorax</name>
    <name type="common">Nematode worm</name>
    <dbReference type="NCBI Taxonomy" id="13658"/>
    <lineage>
        <taxon>Eukaryota</taxon>
        <taxon>Metazoa</taxon>
        <taxon>Ecdysozoa</taxon>
        <taxon>Nematoda</taxon>
        <taxon>Enoplea</taxon>
        <taxon>Dorylaimia</taxon>
        <taxon>Mermithida</taxon>
        <taxon>Mermithoidea</taxon>
        <taxon>Mermithidae</taxon>
        <taxon>Romanomermis</taxon>
    </lineage>
</organism>
<dbReference type="WBParaSite" id="nRc.2.0.1.t35947-RA">
    <property type="protein sequence ID" value="nRc.2.0.1.t35947-RA"/>
    <property type="gene ID" value="nRc.2.0.1.g35947"/>
</dbReference>
<dbReference type="Proteomes" id="UP000887565">
    <property type="component" value="Unplaced"/>
</dbReference>
<proteinExistence type="predicted"/>